<organism evidence="16 17">
    <name type="scientific">Durusdinium trenchii</name>
    <dbReference type="NCBI Taxonomy" id="1381693"/>
    <lineage>
        <taxon>Eukaryota</taxon>
        <taxon>Sar</taxon>
        <taxon>Alveolata</taxon>
        <taxon>Dinophyceae</taxon>
        <taxon>Suessiales</taxon>
        <taxon>Symbiodiniaceae</taxon>
        <taxon>Durusdinium</taxon>
    </lineage>
</organism>
<comment type="similarity">
    <text evidence="2 11">Belongs to the peptidase C19 family.</text>
</comment>
<protein>
    <recommendedName>
        <fullName evidence="11">Ubiquitin carboxyl-terminal hydrolase</fullName>
        <ecNumber evidence="11">3.4.19.12</ecNumber>
    </recommendedName>
</protein>
<evidence type="ECO:0000259" key="14">
    <source>
        <dbReference type="PROSITE" id="PS50235"/>
    </source>
</evidence>
<evidence type="ECO:0000256" key="4">
    <source>
        <dbReference type="ARBA" id="ARBA00022723"/>
    </source>
</evidence>
<dbReference type="SMART" id="SM00165">
    <property type="entry name" value="UBA"/>
    <property type="match status" value="2"/>
</dbReference>
<feature type="compositionally biased region" description="Low complexity" evidence="12">
    <location>
        <begin position="655"/>
        <end position="667"/>
    </location>
</feature>
<evidence type="ECO:0000256" key="5">
    <source>
        <dbReference type="ARBA" id="ARBA00022737"/>
    </source>
</evidence>
<feature type="region of interest" description="Disordered" evidence="12">
    <location>
        <begin position="39"/>
        <end position="68"/>
    </location>
</feature>
<dbReference type="SMART" id="SM00290">
    <property type="entry name" value="ZnF_UBP"/>
    <property type="match status" value="1"/>
</dbReference>
<dbReference type="InterPro" id="IPR018200">
    <property type="entry name" value="USP_CS"/>
</dbReference>
<evidence type="ECO:0000256" key="9">
    <source>
        <dbReference type="ARBA" id="ARBA00022833"/>
    </source>
</evidence>
<dbReference type="InterPro" id="IPR050164">
    <property type="entry name" value="Peptidase_C19"/>
</dbReference>
<evidence type="ECO:0000256" key="3">
    <source>
        <dbReference type="ARBA" id="ARBA00022670"/>
    </source>
</evidence>
<feature type="domain" description="UBA" evidence="13">
    <location>
        <begin position="667"/>
        <end position="707"/>
    </location>
</feature>
<keyword evidence="17" id="KW-1185">Reference proteome</keyword>
<dbReference type="CDD" id="cd14386">
    <property type="entry name" value="UBA2_UBP5"/>
    <property type="match status" value="1"/>
</dbReference>
<evidence type="ECO:0000256" key="11">
    <source>
        <dbReference type="RuleBase" id="RU366025"/>
    </source>
</evidence>
<keyword evidence="6 10" id="KW-0863">Zinc-finger</keyword>
<accession>A0ABP0HPA4</accession>
<evidence type="ECO:0000259" key="13">
    <source>
        <dbReference type="PROSITE" id="PS50030"/>
    </source>
</evidence>
<keyword evidence="9" id="KW-0862">Zinc</keyword>
<feature type="domain" description="UBP-type" evidence="15">
    <location>
        <begin position="140"/>
        <end position="255"/>
    </location>
</feature>
<sequence>TAAEGLLLNLATWQSYSRQYVGKDHARTGNELYMLVSWSREEEPEEAQESKKPKKEETKLAIGVDGGFSPPDEIGGKGKLVKEYGFVIYPDLDTVLPYPSPGGVQVPRALAEVADAVIAMDDASNQIEVAAWDAAEEPRPVSRFAENLEQLDNGVRISPDPKTWKCAESGMTENLWLNLSTGYIGSGRRNWDGSGGTGAALKHFEETGSKYPLCVKLGTITPDGKAEVFSYDPSENCLVEDPQLNKHLRHFGIDILQMKKTEKTMIEMEIDLNKSLTFSAVLEGGEKLVPTYGPGHVGLFNLGNSCYCNSVLQVLFSLEPFQQRFFYGLDQAVKDGRDAAFTAAPPEPQSDLATQFVKFAASMSDPFGHGVERSGGEDDVVAISPKMLKDCLGKGHPDFAGREQQDAAEYFLHVLDRLQRMERTKPHRSLLAPEIMDPGRWFDFVVEEKLVCQQSNQVQYNEAKQSILSLTIPLDESQQPKQESKGEEEELPVVAFEDCLHASIGPNAVESVADYLSPATGKRGNASKTPSLATFPRFLAVQMKRYVVGENWMPKKIECRVPVPERINLAEVRGNGIQPGEVALPDVVPGGAPSGPDSTEPDPGMLAQLMGMGFGENGCKRALLAVQNAGVEPAMQWVLEHMGDPDFNDPPPAPAATSAGAGASAGSVDPEQVTMLASMGFSEDGARLALKECSGNLERAADWLFSHAADLESLLAQDRADAQSGASAAPASLRDINDDASGKGDYILRGFISHLGKTTTGGHYLCHVKDADGKWVVCNDRKVAFSKNPPLDFGFLYVFERL</sequence>
<dbReference type="InterPro" id="IPR015940">
    <property type="entry name" value="UBA"/>
</dbReference>
<dbReference type="Pfam" id="PF02148">
    <property type="entry name" value="zf-UBP"/>
    <property type="match status" value="1"/>
</dbReference>
<dbReference type="InterPro" id="IPR038765">
    <property type="entry name" value="Papain-like_cys_pep_sf"/>
</dbReference>
<evidence type="ECO:0000256" key="8">
    <source>
        <dbReference type="ARBA" id="ARBA00022807"/>
    </source>
</evidence>
<name>A0ABP0HPA4_9DINO</name>
<keyword evidence="5" id="KW-0677">Repeat</keyword>
<dbReference type="PROSITE" id="PS00973">
    <property type="entry name" value="USP_2"/>
    <property type="match status" value="1"/>
</dbReference>
<dbReference type="PANTHER" id="PTHR24006:SF664">
    <property type="entry name" value="UBIQUITIN CARBOXYL-TERMINAL HYDROLASE"/>
    <property type="match status" value="1"/>
</dbReference>
<dbReference type="PROSITE" id="PS00972">
    <property type="entry name" value="USP_1"/>
    <property type="match status" value="1"/>
</dbReference>
<dbReference type="InterPro" id="IPR016652">
    <property type="entry name" value="Ubiquitinyl_hydrolase"/>
</dbReference>
<dbReference type="InterPro" id="IPR009060">
    <property type="entry name" value="UBA-like_sf"/>
</dbReference>
<dbReference type="GO" id="GO:0008233">
    <property type="term" value="F:peptidase activity"/>
    <property type="evidence" value="ECO:0007669"/>
    <property type="project" value="UniProtKB-KW"/>
</dbReference>
<dbReference type="Pfam" id="PF00627">
    <property type="entry name" value="UBA"/>
    <property type="match status" value="2"/>
</dbReference>
<gene>
    <name evidence="16" type="ORF">SCF082_LOCUS2927</name>
</gene>
<dbReference type="SUPFAM" id="SSF54001">
    <property type="entry name" value="Cysteine proteinases"/>
    <property type="match status" value="1"/>
</dbReference>
<dbReference type="Gene3D" id="3.30.40.10">
    <property type="entry name" value="Zinc/RING finger domain, C3HC4 (zinc finger)"/>
    <property type="match status" value="2"/>
</dbReference>
<dbReference type="EC" id="3.4.19.12" evidence="11"/>
<keyword evidence="3 11" id="KW-0645">Protease</keyword>
<evidence type="ECO:0000256" key="1">
    <source>
        <dbReference type="ARBA" id="ARBA00000707"/>
    </source>
</evidence>
<evidence type="ECO:0000256" key="2">
    <source>
        <dbReference type="ARBA" id="ARBA00009085"/>
    </source>
</evidence>
<evidence type="ECO:0000256" key="6">
    <source>
        <dbReference type="ARBA" id="ARBA00022771"/>
    </source>
</evidence>
<keyword evidence="7 11" id="KW-0378">Hydrolase</keyword>
<dbReference type="EMBL" id="CAXAMM010001451">
    <property type="protein sequence ID" value="CAK8992054.1"/>
    <property type="molecule type" value="Genomic_DNA"/>
</dbReference>
<feature type="region of interest" description="Disordered" evidence="12">
    <location>
        <begin position="642"/>
        <end position="668"/>
    </location>
</feature>
<dbReference type="PIRSF" id="PIRSF016308">
    <property type="entry name" value="UBP"/>
    <property type="match status" value="1"/>
</dbReference>
<dbReference type="Gene3D" id="1.10.8.10">
    <property type="entry name" value="DNA helicase RuvA subunit, C-terminal domain"/>
    <property type="match status" value="2"/>
</dbReference>
<dbReference type="Gene3D" id="3.90.70.10">
    <property type="entry name" value="Cysteine proteinases"/>
    <property type="match status" value="1"/>
</dbReference>
<comment type="caution">
    <text evidence="16">The sequence shown here is derived from an EMBL/GenBank/DDBJ whole genome shotgun (WGS) entry which is preliminary data.</text>
</comment>
<dbReference type="InterPro" id="IPR001394">
    <property type="entry name" value="Peptidase_C19_UCH"/>
</dbReference>
<proteinExistence type="inferred from homology"/>
<dbReference type="PROSITE" id="PS50030">
    <property type="entry name" value="UBA"/>
    <property type="match status" value="2"/>
</dbReference>
<dbReference type="SUPFAM" id="SSF57850">
    <property type="entry name" value="RING/U-box"/>
    <property type="match status" value="1"/>
</dbReference>
<evidence type="ECO:0000256" key="7">
    <source>
        <dbReference type="ARBA" id="ARBA00022801"/>
    </source>
</evidence>
<dbReference type="InterPro" id="IPR013083">
    <property type="entry name" value="Znf_RING/FYVE/PHD"/>
</dbReference>
<feature type="compositionally biased region" description="Basic and acidic residues" evidence="12">
    <location>
        <begin position="48"/>
        <end position="59"/>
    </location>
</feature>
<evidence type="ECO:0000259" key="15">
    <source>
        <dbReference type="PROSITE" id="PS50271"/>
    </source>
</evidence>
<dbReference type="PROSITE" id="PS50271">
    <property type="entry name" value="ZF_UBP"/>
    <property type="match status" value="1"/>
</dbReference>
<dbReference type="InterPro" id="IPR028889">
    <property type="entry name" value="USP"/>
</dbReference>
<dbReference type="PROSITE" id="PS50235">
    <property type="entry name" value="USP_3"/>
    <property type="match status" value="1"/>
</dbReference>
<keyword evidence="11" id="KW-0833">Ubl conjugation pathway</keyword>
<feature type="domain" description="UBA" evidence="13">
    <location>
        <begin position="600"/>
        <end position="641"/>
    </location>
</feature>
<dbReference type="SUPFAM" id="SSF46934">
    <property type="entry name" value="UBA-like"/>
    <property type="match status" value="1"/>
</dbReference>
<evidence type="ECO:0000256" key="12">
    <source>
        <dbReference type="SAM" id="MobiDB-lite"/>
    </source>
</evidence>
<dbReference type="GO" id="GO:0006508">
    <property type="term" value="P:proteolysis"/>
    <property type="evidence" value="ECO:0007669"/>
    <property type="project" value="UniProtKB-KW"/>
</dbReference>
<dbReference type="PANTHER" id="PTHR24006">
    <property type="entry name" value="UBIQUITIN CARBOXYL-TERMINAL HYDROLASE"/>
    <property type="match status" value="1"/>
</dbReference>
<keyword evidence="4" id="KW-0479">Metal-binding</keyword>
<dbReference type="Pfam" id="PF00443">
    <property type="entry name" value="UCH"/>
    <property type="match status" value="1"/>
</dbReference>
<comment type="catalytic activity">
    <reaction evidence="1 11">
        <text>Thiol-dependent hydrolysis of ester, thioester, amide, peptide and isopeptide bonds formed by the C-terminal Gly of ubiquitin (a 76-residue protein attached to proteins as an intracellular targeting signal).</text>
        <dbReference type="EC" id="3.4.19.12"/>
    </reaction>
</comment>
<reference evidence="16 17" key="1">
    <citation type="submission" date="2024-02" db="EMBL/GenBank/DDBJ databases">
        <authorList>
            <person name="Chen Y."/>
            <person name="Shah S."/>
            <person name="Dougan E. K."/>
            <person name="Thang M."/>
            <person name="Chan C."/>
        </authorList>
    </citation>
    <scope>NUCLEOTIDE SEQUENCE [LARGE SCALE GENOMIC DNA]</scope>
</reference>
<feature type="non-terminal residue" evidence="16">
    <location>
        <position position="1"/>
    </location>
</feature>
<evidence type="ECO:0000313" key="17">
    <source>
        <dbReference type="Proteomes" id="UP001642464"/>
    </source>
</evidence>
<evidence type="ECO:0000256" key="10">
    <source>
        <dbReference type="PROSITE-ProRule" id="PRU00502"/>
    </source>
</evidence>
<dbReference type="InterPro" id="IPR001607">
    <property type="entry name" value="Znf_UBP"/>
</dbReference>
<feature type="domain" description="USP" evidence="14">
    <location>
        <begin position="297"/>
        <end position="802"/>
    </location>
</feature>
<dbReference type="Proteomes" id="UP001642464">
    <property type="component" value="Unassembled WGS sequence"/>
</dbReference>
<evidence type="ECO:0000313" key="16">
    <source>
        <dbReference type="EMBL" id="CAK8992054.1"/>
    </source>
</evidence>
<keyword evidence="8 11" id="KW-0788">Thiol protease</keyword>